<proteinExistence type="predicted"/>
<dbReference type="AlphaFoldDB" id="A0A1H0CW03"/>
<dbReference type="EMBL" id="FNIL01000002">
    <property type="protein sequence ID" value="SDN62087.1"/>
    <property type="molecule type" value="Genomic_DNA"/>
</dbReference>
<organism evidence="2 3">
    <name type="scientific">Alkalicoccus daliensis</name>
    <dbReference type="NCBI Taxonomy" id="745820"/>
    <lineage>
        <taxon>Bacteria</taxon>
        <taxon>Bacillati</taxon>
        <taxon>Bacillota</taxon>
        <taxon>Bacilli</taxon>
        <taxon>Bacillales</taxon>
        <taxon>Bacillaceae</taxon>
        <taxon>Alkalicoccus</taxon>
    </lineage>
</organism>
<feature type="transmembrane region" description="Helical" evidence="1">
    <location>
        <begin position="6"/>
        <end position="26"/>
    </location>
</feature>
<evidence type="ECO:0000256" key="1">
    <source>
        <dbReference type="SAM" id="Phobius"/>
    </source>
</evidence>
<name>A0A1H0CW03_9BACI</name>
<accession>A0A1H0CW03</accession>
<keyword evidence="1" id="KW-0812">Transmembrane</keyword>
<gene>
    <name evidence="2" type="ORF">SAMN04488053_102252</name>
</gene>
<sequence>MLKTMLAWILVYPFVTVLLIMLIDYLRGQPEEVLYYLPNYLGFVTAGIVIGFVMHQVQKTRGVAGSPKKQ</sequence>
<dbReference type="RefSeq" id="WP_090841548.1">
    <property type="nucleotide sequence ID" value="NZ_FNIL01000002.1"/>
</dbReference>
<keyword evidence="1" id="KW-0472">Membrane</keyword>
<keyword evidence="3" id="KW-1185">Reference proteome</keyword>
<feature type="transmembrane region" description="Helical" evidence="1">
    <location>
        <begin position="33"/>
        <end position="54"/>
    </location>
</feature>
<reference evidence="3" key="1">
    <citation type="submission" date="2016-10" db="EMBL/GenBank/DDBJ databases">
        <authorList>
            <person name="Varghese N."/>
            <person name="Submissions S."/>
        </authorList>
    </citation>
    <scope>NUCLEOTIDE SEQUENCE [LARGE SCALE GENOMIC DNA]</scope>
    <source>
        <strain evidence="3">CGMCC 1.10369</strain>
    </source>
</reference>
<keyword evidence="1" id="KW-1133">Transmembrane helix</keyword>
<protein>
    <submittedName>
        <fullName evidence="2">Uncharacterized protein</fullName>
    </submittedName>
</protein>
<dbReference type="STRING" id="745820.SAMN04488053_102252"/>
<dbReference type="OrthoDB" id="2721708at2"/>
<dbReference type="Proteomes" id="UP000198778">
    <property type="component" value="Unassembled WGS sequence"/>
</dbReference>
<evidence type="ECO:0000313" key="3">
    <source>
        <dbReference type="Proteomes" id="UP000198778"/>
    </source>
</evidence>
<evidence type="ECO:0000313" key="2">
    <source>
        <dbReference type="EMBL" id="SDN62087.1"/>
    </source>
</evidence>